<dbReference type="STRING" id="739143.SAMN05216297_109186"/>
<keyword evidence="3" id="KW-1133">Transmembrane helix</keyword>
<dbReference type="SMART" id="SM00028">
    <property type="entry name" value="TPR"/>
    <property type="match status" value="4"/>
</dbReference>
<evidence type="ECO:0000256" key="2">
    <source>
        <dbReference type="SAM" id="Coils"/>
    </source>
</evidence>
<dbReference type="AlphaFoldDB" id="A0A1I1TIT8"/>
<evidence type="ECO:0000256" key="1">
    <source>
        <dbReference type="PROSITE-ProRule" id="PRU00339"/>
    </source>
</evidence>
<dbReference type="Pfam" id="PF13181">
    <property type="entry name" value="TPR_8"/>
    <property type="match status" value="1"/>
</dbReference>
<feature type="coiled-coil region" evidence="2">
    <location>
        <begin position="404"/>
        <end position="466"/>
    </location>
</feature>
<keyword evidence="3" id="KW-0812">Transmembrane</keyword>
<dbReference type="InterPro" id="IPR019734">
    <property type="entry name" value="TPR_rpt"/>
</dbReference>
<evidence type="ECO:0000313" key="4">
    <source>
        <dbReference type="EMBL" id="SFD58546.1"/>
    </source>
</evidence>
<reference evidence="5" key="1">
    <citation type="submission" date="2016-10" db="EMBL/GenBank/DDBJ databases">
        <authorList>
            <person name="Varghese N."/>
            <person name="Submissions S."/>
        </authorList>
    </citation>
    <scope>NUCLEOTIDE SEQUENCE [LARGE SCALE GENOMIC DNA]</scope>
    <source>
        <strain evidence="5">CGMCC 1.10370</strain>
    </source>
</reference>
<dbReference type="SUPFAM" id="SSF46894">
    <property type="entry name" value="C-terminal effector domain of the bipartite response regulators"/>
    <property type="match status" value="1"/>
</dbReference>
<dbReference type="InterPro" id="IPR036388">
    <property type="entry name" value="WH-like_DNA-bd_sf"/>
</dbReference>
<dbReference type="GO" id="GO:0003677">
    <property type="term" value="F:DNA binding"/>
    <property type="evidence" value="ECO:0007669"/>
    <property type="project" value="InterPro"/>
</dbReference>
<dbReference type="RefSeq" id="WP_091495748.1">
    <property type="nucleotide sequence ID" value="NZ_FOMH01000009.1"/>
</dbReference>
<gene>
    <name evidence="4" type="ORF">SAMN05216297_109186</name>
</gene>
<protein>
    <submittedName>
        <fullName evidence="4">Tetratricopeptide repeat-containing protein</fullName>
    </submittedName>
</protein>
<dbReference type="EMBL" id="FOMH01000009">
    <property type="protein sequence ID" value="SFD58546.1"/>
    <property type="molecule type" value="Genomic_DNA"/>
</dbReference>
<organism evidence="4 5">
    <name type="scientific">Flavobacterium phragmitis</name>
    <dbReference type="NCBI Taxonomy" id="739143"/>
    <lineage>
        <taxon>Bacteria</taxon>
        <taxon>Pseudomonadati</taxon>
        <taxon>Bacteroidota</taxon>
        <taxon>Flavobacteriia</taxon>
        <taxon>Flavobacteriales</taxon>
        <taxon>Flavobacteriaceae</taxon>
        <taxon>Flavobacterium</taxon>
    </lineage>
</organism>
<dbReference type="InterPro" id="IPR011990">
    <property type="entry name" value="TPR-like_helical_dom_sf"/>
</dbReference>
<dbReference type="Proteomes" id="UP000199672">
    <property type="component" value="Unassembled WGS sequence"/>
</dbReference>
<dbReference type="SUPFAM" id="SSF48452">
    <property type="entry name" value="TPR-like"/>
    <property type="match status" value="1"/>
</dbReference>
<feature type="transmembrane region" description="Helical" evidence="3">
    <location>
        <begin position="383"/>
        <end position="403"/>
    </location>
</feature>
<evidence type="ECO:0000313" key="5">
    <source>
        <dbReference type="Proteomes" id="UP000199672"/>
    </source>
</evidence>
<keyword evidence="3" id="KW-0472">Membrane</keyword>
<dbReference type="InterPro" id="IPR016032">
    <property type="entry name" value="Sig_transdc_resp-reg_C-effctor"/>
</dbReference>
<dbReference type="Gene3D" id="1.10.10.10">
    <property type="entry name" value="Winged helix-like DNA-binding domain superfamily/Winged helix DNA-binding domain"/>
    <property type="match status" value="1"/>
</dbReference>
<sequence>MSAKKIYFVVLFLHAFLINAQELQINSSKNYLRDIESILKQEKNFGRDTTSLRNYLQPLNHHPKYEVIYLGLLANGFSNAHNSLNKTSDSYYINAIQKAKSSKNVSLEIWSKLNYINYLYYYRDYIKLTPFLLQLMEKIEPVAANQIITAAETYKRIGWILYTFGDYNKSLHYLRLAEKTAAKNTSDHASIMNSIGMNYFNIGNHKMASFYLNETAKLSKKIHDDVRYAKALGDLALISQKKGDYKKAIALLKEDIQISEQNKSDQNTMYASILLAEVLVKDKQLEEAFVFLNKAESIAISKSYFKKSELQIIKLKLQILKLQDSTENELNLRRRMIIIEDSLQNEDGDIAIKKANWLIQKAKFQQNIDTAEKAVKYETTLRYFYIIIFMMLFSAVLLVFMYFSKQYKSRHLRYEEKVKSLELEKLKIEENLSKVHENLKSQISYLKEKNIQIKNLKLAIENVKNSSSSYIEKRERKLSALLESHLMTDNNWNAFRREFQKEYPEFYALLQKKFPEITDSNKRILLLQKLDFSNNEIAELLGITNDAVKKSKQRLKKKLGDKYDSLFNPI</sequence>
<dbReference type="OrthoDB" id="1413523at2"/>
<evidence type="ECO:0000256" key="3">
    <source>
        <dbReference type="SAM" id="Phobius"/>
    </source>
</evidence>
<dbReference type="Gene3D" id="1.25.40.10">
    <property type="entry name" value="Tetratricopeptide repeat domain"/>
    <property type="match status" value="1"/>
</dbReference>
<dbReference type="GO" id="GO:0006355">
    <property type="term" value="P:regulation of DNA-templated transcription"/>
    <property type="evidence" value="ECO:0007669"/>
    <property type="project" value="InterPro"/>
</dbReference>
<feature type="repeat" description="TPR" evidence="1">
    <location>
        <begin position="229"/>
        <end position="262"/>
    </location>
</feature>
<accession>A0A1I1TIT8</accession>
<dbReference type="PROSITE" id="PS50005">
    <property type="entry name" value="TPR"/>
    <property type="match status" value="1"/>
</dbReference>
<keyword evidence="1" id="KW-0802">TPR repeat</keyword>
<keyword evidence="5" id="KW-1185">Reference proteome</keyword>
<name>A0A1I1TIT8_9FLAO</name>
<keyword evidence="2" id="KW-0175">Coiled coil</keyword>
<proteinExistence type="predicted"/>